<evidence type="ECO:0000313" key="2">
    <source>
        <dbReference type="Proteomes" id="UP001162031"/>
    </source>
</evidence>
<evidence type="ECO:0008006" key="3">
    <source>
        <dbReference type="Google" id="ProtNLM"/>
    </source>
</evidence>
<evidence type="ECO:0000313" key="1">
    <source>
        <dbReference type="EMBL" id="CAI5713332.1"/>
    </source>
</evidence>
<gene>
    <name evidence="1" type="ORF">HBR001_LOCUS1022</name>
</gene>
<protein>
    <recommendedName>
        <fullName evidence="3">Golgin subfamily A member 7/ERF4 domain-containing protein</fullName>
    </recommendedName>
</protein>
<sequence>MSSRPLPRRERLAVLQPTGEVFVNGLSSSYDDEFPASERLAALMPRDDFAKALRVINDALTDHWPCVPCKSFGYGCCICTLGLSLYCAASQVREAESRLQLQLSRLNDQKKFKDKGIQWQLTRTWWWSASCLEIYVDPVGIADTSTAAEAVVGPVTKCMLHE</sequence>
<proteinExistence type="predicted"/>
<dbReference type="Proteomes" id="UP001162031">
    <property type="component" value="Unassembled WGS sequence"/>
</dbReference>
<accession>A0AAV0T3C6</accession>
<keyword evidence="2" id="KW-1185">Reference proteome</keyword>
<organism evidence="1 2">
    <name type="scientific">Hyaloperonospora brassicae</name>
    <name type="common">Brassica downy mildew</name>
    <name type="synonym">Peronospora brassicae</name>
    <dbReference type="NCBI Taxonomy" id="162125"/>
    <lineage>
        <taxon>Eukaryota</taxon>
        <taxon>Sar</taxon>
        <taxon>Stramenopiles</taxon>
        <taxon>Oomycota</taxon>
        <taxon>Peronosporomycetes</taxon>
        <taxon>Peronosporales</taxon>
        <taxon>Peronosporaceae</taxon>
        <taxon>Hyaloperonospora</taxon>
    </lineage>
</organism>
<reference evidence="1" key="1">
    <citation type="submission" date="2022-12" db="EMBL/GenBank/DDBJ databases">
        <authorList>
            <person name="Webb A."/>
        </authorList>
    </citation>
    <scope>NUCLEOTIDE SEQUENCE</scope>
    <source>
        <strain evidence="1">Hp1</strain>
    </source>
</reference>
<dbReference type="EMBL" id="CANTFL010000090">
    <property type="protein sequence ID" value="CAI5713332.1"/>
    <property type="molecule type" value="Genomic_DNA"/>
</dbReference>
<name>A0AAV0T3C6_HYABA</name>
<comment type="caution">
    <text evidence="1">The sequence shown here is derived from an EMBL/GenBank/DDBJ whole genome shotgun (WGS) entry which is preliminary data.</text>
</comment>
<dbReference type="AlphaFoldDB" id="A0AAV0T3C6"/>